<feature type="transmembrane region" description="Helical" evidence="3">
    <location>
        <begin position="12"/>
        <end position="34"/>
    </location>
</feature>
<evidence type="ECO:0000313" key="6">
    <source>
        <dbReference type="EMBL" id="KKP66251.1"/>
    </source>
</evidence>
<keyword evidence="6" id="KW-0808">Transferase</keyword>
<dbReference type="InterPro" id="IPR036138">
    <property type="entry name" value="PBP_dimer_sf"/>
</dbReference>
<dbReference type="GO" id="GO:0008658">
    <property type="term" value="F:penicillin binding"/>
    <property type="evidence" value="ECO:0007669"/>
    <property type="project" value="InterPro"/>
</dbReference>
<evidence type="ECO:0000259" key="4">
    <source>
        <dbReference type="Pfam" id="PF00905"/>
    </source>
</evidence>
<dbReference type="InterPro" id="IPR005311">
    <property type="entry name" value="PBP_dimer"/>
</dbReference>
<comment type="caution">
    <text evidence="6">The sequence shown here is derived from an EMBL/GenBank/DDBJ whole genome shotgun (WGS) entry which is preliminary data.</text>
</comment>
<organism evidence="6 7">
    <name type="scientific">Candidatus Nomurabacteria bacterium GW2011_GWE1_35_16</name>
    <dbReference type="NCBI Taxonomy" id="1618761"/>
    <lineage>
        <taxon>Bacteria</taxon>
        <taxon>Candidatus Nomuraibacteriota</taxon>
    </lineage>
</organism>
<protein>
    <submittedName>
        <fullName evidence="6">Peptidoglycan glycosyltransferase</fullName>
    </submittedName>
</protein>
<evidence type="ECO:0000313" key="7">
    <source>
        <dbReference type="Proteomes" id="UP000034952"/>
    </source>
</evidence>
<dbReference type="InterPro" id="IPR050515">
    <property type="entry name" value="Beta-lactam/transpept"/>
</dbReference>
<dbReference type="InterPro" id="IPR001460">
    <property type="entry name" value="PCN-bd_Tpept"/>
</dbReference>
<dbReference type="AlphaFoldDB" id="A0A0G0BRI1"/>
<dbReference type="Gene3D" id="3.30.450.330">
    <property type="match status" value="1"/>
</dbReference>
<keyword evidence="3" id="KW-1133">Transmembrane helix</keyword>
<dbReference type="EMBL" id="LBPY01000010">
    <property type="protein sequence ID" value="KKP66251.1"/>
    <property type="molecule type" value="Genomic_DNA"/>
</dbReference>
<accession>A0A0G0BRI1</accession>
<feature type="domain" description="Penicillin-binding protein dimerisation" evidence="5">
    <location>
        <begin position="91"/>
        <end position="188"/>
    </location>
</feature>
<dbReference type="GO" id="GO:0016740">
    <property type="term" value="F:transferase activity"/>
    <property type="evidence" value="ECO:0007669"/>
    <property type="project" value="UniProtKB-KW"/>
</dbReference>
<dbReference type="Gene3D" id="3.90.1310.10">
    <property type="entry name" value="Penicillin-binding protein 2a (Domain 2)"/>
    <property type="match status" value="1"/>
</dbReference>
<dbReference type="Pfam" id="PF03717">
    <property type="entry name" value="PBP_dimer"/>
    <property type="match status" value="1"/>
</dbReference>
<evidence type="ECO:0000259" key="5">
    <source>
        <dbReference type="Pfam" id="PF03717"/>
    </source>
</evidence>
<sequence length="569" mass="63807">MNLSSFQSRIRIVSILILIFAIILISKLFFVQIIHKNLYTNKADRQYATPSGNIFDRGSIFFTKKDNSLVAAGTVSSGFKIAINVKNIIDVDKTYESLDPYMELNYEAFLLKASKKNDPYEEVAFHLSKEQATEIDNLKIPGVSIFKDNWRFYPGSSLASHTLGFLAYKGDDKVGQYGLERFYNDTLSKPKDVAYVNFFAEVFSNIKDSIKDVKKQGDIVTTIEPNTQHSLETELSYAFQKWNADQAGGIIMNPQTGEIYAISGMPDFNLNKFGEVKNPSIYRNIMVEDVLEFGSVIKPLVMSAALDAGAVMPDTTYLDKGMVTVNKKDIYNFDKKGRGVVSMQTVLDQSLNTGMVFTENKLGHDKFREYMKAYGIGNKTGIDLPNETSGLIKNLESPRDIEYANASFGQGIAMTPIEAVKAFSSIINGGNAITPHLVKQIRYNDGTSKILEYPIAKSGIIKEETSETINRMLVHVFEAYDGGAHKFEHYSVGSKTGTAQVAMENGKGYYTDRHTHSFFGYFPAYDPQFIVFIFLKNPKGVQYASQSLIPSFMNITKFLLNYYNVPPDR</sequence>
<name>A0A0G0BRI1_9BACT</name>
<dbReference type="InterPro" id="IPR012338">
    <property type="entry name" value="Beta-lactam/transpept-like"/>
</dbReference>
<reference evidence="6 7" key="1">
    <citation type="journal article" date="2015" name="Nature">
        <title>rRNA introns, odd ribosomes, and small enigmatic genomes across a large radiation of phyla.</title>
        <authorList>
            <person name="Brown C.T."/>
            <person name="Hug L.A."/>
            <person name="Thomas B.C."/>
            <person name="Sharon I."/>
            <person name="Castelle C.J."/>
            <person name="Singh A."/>
            <person name="Wilkins M.J."/>
            <person name="Williams K.H."/>
            <person name="Banfield J.F."/>
        </authorList>
    </citation>
    <scope>NUCLEOTIDE SEQUENCE [LARGE SCALE GENOMIC DNA]</scope>
</reference>
<dbReference type="SUPFAM" id="SSF56601">
    <property type="entry name" value="beta-lactamase/transpeptidase-like"/>
    <property type="match status" value="1"/>
</dbReference>
<dbReference type="Proteomes" id="UP000034952">
    <property type="component" value="Unassembled WGS sequence"/>
</dbReference>
<proteinExistence type="predicted"/>
<dbReference type="Pfam" id="PF00905">
    <property type="entry name" value="Transpeptidase"/>
    <property type="match status" value="1"/>
</dbReference>
<dbReference type="GO" id="GO:0005886">
    <property type="term" value="C:plasma membrane"/>
    <property type="evidence" value="ECO:0007669"/>
    <property type="project" value="TreeGrafter"/>
</dbReference>
<dbReference type="GO" id="GO:0071555">
    <property type="term" value="P:cell wall organization"/>
    <property type="evidence" value="ECO:0007669"/>
    <property type="project" value="TreeGrafter"/>
</dbReference>
<keyword evidence="2 3" id="KW-0472">Membrane</keyword>
<evidence type="ECO:0000256" key="3">
    <source>
        <dbReference type="SAM" id="Phobius"/>
    </source>
</evidence>
<evidence type="ECO:0000256" key="1">
    <source>
        <dbReference type="ARBA" id="ARBA00004370"/>
    </source>
</evidence>
<dbReference type="PANTHER" id="PTHR30627">
    <property type="entry name" value="PEPTIDOGLYCAN D,D-TRANSPEPTIDASE"/>
    <property type="match status" value="1"/>
</dbReference>
<dbReference type="PANTHER" id="PTHR30627:SF1">
    <property type="entry name" value="PEPTIDOGLYCAN D,D-TRANSPEPTIDASE FTSI"/>
    <property type="match status" value="1"/>
</dbReference>
<keyword evidence="3" id="KW-0812">Transmembrane</keyword>
<comment type="subcellular location">
    <subcellularLocation>
        <location evidence="1">Membrane</location>
    </subcellularLocation>
</comment>
<dbReference type="Gene3D" id="3.40.710.10">
    <property type="entry name" value="DD-peptidase/beta-lactamase superfamily"/>
    <property type="match status" value="1"/>
</dbReference>
<gene>
    <name evidence="6" type="ORF">UR64_C0010G0016</name>
</gene>
<evidence type="ECO:0000256" key="2">
    <source>
        <dbReference type="ARBA" id="ARBA00023136"/>
    </source>
</evidence>
<dbReference type="SUPFAM" id="SSF56519">
    <property type="entry name" value="Penicillin binding protein dimerisation domain"/>
    <property type="match status" value="1"/>
</dbReference>
<feature type="domain" description="Penicillin-binding protein transpeptidase" evidence="4">
    <location>
        <begin position="250"/>
        <end position="547"/>
    </location>
</feature>